<name>A0A6L5I379_9PSED</name>
<reference evidence="1 2" key="1">
    <citation type="submission" date="2019-10" db="EMBL/GenBank/DDBJ databases">
        <title>Evaluation of single-gene subtyping targets for Pseudomonas.</title>
        <authorList>
            <person name="Reichler S.J."/>
            <person name="Orsi R.H."/>
            <person name="Wiedmann M."/>
            <person name="Martin N.H."/>
            <person name="Murphy S.I."/>
        </authorList>
    </citation>
    <scope>NUCLEOTIDE SEQUENCE [LARGE SCALE GENOMIC DNA]</scope>
    <source>
        <strain evidence="1 2">FSL R10-1637</strain>
    </source>
</reference>
<protein>
    <submittedName>
        <fullName evidence="1">Uncharacterized protein</fullName>
    </submittedName>
</protein>
<evidence type="ECO:0000313" key="1">
    <source>
        <dbReference type="EMBL" id="MQU09678.1"/>
    </source>
</evidence>
<gene>
    <name evidence="1" type="ORF">GHO27_29065</name>
</gene>
<evidence type="ECO:0000313" key="2">
    <source>
        <dbReference type="Proteomes" id="UP000478064"/>
    </source>
</evidence>
<organism evidence="1 2">
    <name type="scientific">Pseudomonas helleri</name>
    <dbReference type="NCBI Taxonomy" id="1608996"/>
    <lineage>
        <taxon>Bacteria</taxon>
        <taxon>Pseudomonadati</taxon>
        <taxon>Pseudomonadota</taxon>
        <taxon>Gammaproteobacteria</taxon>
        <taxon>Pseudomonadales</taxon>
        <taxon>Pseudomonadaceae</taxon>
        <taxon>Pseudomonas</taxon>
    </lineage>
</organism>
<dbReference type="AlphaFoldDB" id="A0A6L5I379"/>
<sequence length="102" mass="11362">MAKTVLGRGDLVESPEMIAERLTKAVNEGFAGTVATASTALQERRRAKELQDTANDLRKRLETFQGPFKGLTKAQVTEVLKVAMTFQLENKKAKEQRTAIRQ</sequence>
<accession>A0A6L5I379</accession>
<comment type="caution">
    <text evidence="1">The sequence shown here is derived from an EMBL/GenBank/DDBJ whole genome shotgun (WGS) entry which is preliminary data.</text>
</comment>
<dbReference type="Proteomes" id="UP000478064">
    <property type="component" value="Unassembled WGS sequence"/>
</dbReference>
<dbReference type="EMBL" id="WIVU01000237">
    <property type="protein sequence ID" value="MQU09678.1"/>
    <property type="molecule type" value="Genomic_DNA"/>
</dbReference>
<feature type="non-terminal residue" evidence="1">
    <location>
        <position position="102"/>
    </location>
</feature>
<proteinExistence type="predicted"/>